<proteinExistence type="predicted"/>
<evidence type="ECO:0000256" key="1">
    <source>
        <dbReference type="SAM" id="MobiDB-lite"/>
    </source>
</evidence>
<feature type="compositionally biased region" description="Polar residues" evidence="1">
    <location>
        <begin position="109"/>
        <end position="118"/>
    </location>
</feature>
<feature type="compositionally biased region" description="Polar residues" evidence="1">
    <location>
        <begin position="46"/>
        <end position="57"/>
    </location>
</feature>
<dbReference type="AlphaFoldDB" id="A0A9W8CJL0"/>
<accession>A0A9W8CJL0</accession>
<feature type="compositionally biased region" description="Polar residues" evidence="1">
    <location>
        <begin position="21"/>
        <end position="35"/>
    </location>
</feature>
<reference evidence="2" key="1">
    <citation type="submission" date="2022-07" db="EMBL/GenBank/DDBJ databases">
        <title>Phylogenomic reconstructions and comparative analyses of Kickxellomycotina fungi.</title>
        <authorList>
            <person name="Reynolds N.K."/>
            <person name="Stajich J.E."/>
            <person name="Barry K."/>
            <person name="Grigoriev I.V."/>
            <person name="Crous P."/>
            <person name="Smith M.E."/>
        </authorList>
    </citation>
    <scope>NUCLEOTIDE SEQUENCE</scope>
    <source>
        <strain evidence="2">NBRC 105413</strain>
    </source>
</reference>
<sequence length="352" mass="36390">MHGLQGTNTLPKNDALEVRPKTNSPLSSSATSTVKPVQIDARFRPQGTTNVTASINRPQIMASRPPQRPHAPRPVLQPANTVASPARLTGGSVVPRPVLGNRPAAVSARPSSTDSQKSLEAPATPLKSASNSRPQQSLAKIGLPTSVSASASSAPAPSIPQKPAISNNKPVGDQGAGAGAGAAGTSSAITHKPLLAQVQVQPRMPTPLVEKQKLPTNVSAAMQGLQPGAHKRASPPHSIVQPPPLSASEPPRQKDASTVSNAAATSGTAPKQVTITAAVSKPSKATVETNVKKLMERIDQINAITKAVELLDGSGFDIKSHLNTTKFNSDAQRALVVAKRLFEMVVDGADKT</sequence>
<gene>
    <name evidence="2" type="ORF">LPJ64_003913</name>
</gene>
<feature type="compositionally biased region" description="Polar residues" evidence="1">
    <location>
        <begin position="127"/>
        <end position="138"/>
    </location>
</feature>
<feature type="region of interest" description="Disordered" evidence="1">
    <location>
        <begin position="1"/>
        <end position="185"/>
    </location>
</feature>
<feature type="region of interest" description="Disordered" evidence="1">
    <location>
        <begin position="225"/>
        <end position="270"/>
    </location>
</feature>
<evidence type="ECO:0000313" key="3">
    <source>
        <dbReference type="Proteomes" id="UP001145021"/>
    </source>
</evidence>
<dbReference type="Proteomes" id="UP001145021">
    <property type="component" value="Unassembled WGS sequence"/>
</dbReference>
<organism evidence="2 3">
    <name type="scientific">Coemansia asiatica</name>
    <dbReference type="NCBI Taxonomy" id="1052880"/>
    <lineage>
        <taxon>Eukaryota</taxon>
        <taxon>Fungi</taxon>
        <taxon>Fungi incertae sedis</taxon>
        <taxon>Zoopagomycota</taxon>
        <taxon>Kickxellomycotina</taxon>
        <taxon>Kickxellomycetes</taxon>
        <taxon>Kickxellales</taxon>
        <taxon>Kickxellaceae</taxon>
        <taxon>Coemansia</taxon>
    </lineage>
</organism>
<feature type="compositionally biased region" description="Polar residues" evidence="1">
    <location>
        <begin position="256"/>
        <end position="270"/>
    </location>
</feature>
<evidence type="ECO:0000313" key="2">
    <source>
        <dbReference type="EMBL" id="KAJ1644393.1"/>
    </source>
</evidence>
<keyword evidence="3" id="KW-1185">Reference proteome</keyword>
<name>A0A9W8CJL0_9FUNG</name>
<feature type="compositionally biased region" description="Low complexity" evidence="1">
    <location>
        <begin position="144"/>
        <end position="166"/>
    </location>
</feature>
<protein>
    <submittedName>
        <fullName evidence="2">Uncharacterized protein</fullName>
    </submittedName>
</protein>
<feature type="compositionally biased region" description="Polar residues" evidence="1">
    <location>
        <begin position="1"/>
        <end position="11"/>
    </location>
</feature>
<comment type="caution">
    <text evidence="2">The sequence shown here is derived from an EMBL/GenBank/DDBJ whole genome shotgun (WGS) entry which is preliminary data.</text>
</comment>
<dbReference type="EMBL" id="JANBOH010000168">
    <property type="protein sequence ID" value="KAJ1644393.1"/>
    <property type="molecule type" value="Genomic_DNA"/>
</dbReference>